<reference evidence="4 5" key="1">
    <citation type="submission" date="2020-08" db="EMBL/GenBank/DDBJ databases">
        <title>Genome public.</title>
        <authorList>
            <person name="Liu C."/>
            <person name="Sun Q."/>
        </authorList>
    </citation>
    <scope>NUCLEOTIDE SEQUENCE [LARGE SCALE GENOMIC DNA]</scope>
    <source>
        <strain evidence="4 5">New-7</strain>
    </source>
</reference>
<keyword evidence="4" id="KW-0255">Endonuclease</keyword>
<dbReference type="SUPFAM" id="SSF56219">
    <property type="entry name" value="DNase I-like"/>
    <property type="match status" value="1"/>
</dbReference>
<name>A0ABR7CKP0_9BACT</name>
<comment type="caution">
    <text evidence="4">The sequence shown here is derived from an EMBL/GenBank/DDBJ whole genome shotgun (WGS) entry which is preliminary data.</text>
</comment>
<accession>A0ABR7CKP0</accession>
<feature type="signal peptide" evidence="1">
    <location>
        <begin position="1"/>
        <end position="20"/>
    </location>
</feature>
<dbReference type="InterPro" id="IPR036691">
    <property type="entry name" value="Endo/exonu/phosph_ase_sf"/>
</dbReference>
<dbReference type="InterPro" id="IPR005135">
    <property type="entry name" value="Endo/exonuclease/phosphatase"/>
</dbReference>
<dbReference type="CDD" id="cd14948">
    <property type="entry name" value="BACON"/>
    <property type="match status" value="1"/>
</dbReference>
<dbReference type="Gene3D" id="3.60.10.10">
    <property type="entry name" value="Endonuclease/exonuclease/phosphatase"/>
    <property type="match status" value="1"/>
</dbReference>
<keyword evidence="4" id="KW-0378">Hydrolase</keyword>
<feature type="chain" id="PRO_5045164328" evidence="1">
    <location>
        <begin position="21"/>
        <end position="482"/>
    </location>
</feature>
<keyword evidence="4" id="KW-0540">Nuclease</keyword>
<dbReference type="RefSeq" id="WP_055202652.1">
    <property type="nucleotide sequence ID" value="NZ_JACOOK010000002.1"/>
</dbReference>
<feature type="domain" description="BACON" evidence="3">
    <location>
        <begin position="66"/>
        <end position="118"/>
    </location>
</feature>
<dbReference type="EMBL" id="JACOOK010000002">
    <property type="protein sequence ID" value="MBC5616205.1"/>
    <property type="molecule type" value="Genomic_DNA"/>
</dbReference>
<dbReference type="CDD" id="cd09083">
    <property type="entry name" value="EEP-1"/>
    <property type="match status" value="1"/>
</dbReference>
<dbReference type="InterPro" id="IPR024361">
    <property type="entry name" value="BACON"/>
</dbReference>
<dbReference type="Pfam" id="PF13004">
    <property type="entry name" value="BACON"/>
    <property type="match status" value="1"/>
</dbReference>
<dbReference type="InterPro" id="IPR013783">
    <property type="entry name" value="Ig-like_fold"/>
</dbReference>
<dbReference type="GO" id="GO:0004519">
    <property type="term" value="F:endonuclease activity"/>
    <property type="evidence" value="ECO:0007669"/>
    <property type="project" value="UniProtKB-KW"/>
</dbReference>
<keyword evidence="1" id="KW-0732">Signal</keyword>
<evidence type="ECO:0000259" key="3">
    <source>
        <dbReference type="Pfam" id="PF13004"/>
    </source>
</evidence>
<feature type="domain" description="Endonuclease/exonuclease/phosphatase" evidence="2">
    <location>
        <begin position="231"/>
        <end position="470"/>
    </location>
</feature>
<organism evidence="4 5">
    <name type="scientific">Alistipes hominis</name>
    <dbReference type="NCBI Taxonomy" id="2763015"/>
    <lineage>
        <taxon>Bacteria</taxon>
        <taxon>Pseudomonadati</taxon>
        <taxon>Bacteroidota</taxon>
        <taxon>Bacteroidia</taxon>
        <taxon>Bacteroidales</taxon>
        <taxon>Rikenellaceae</taxon>
        <taxon>Alistipes</taxon>
    </lineage>
</organism>
<dbReference type="PANTHER" id="PTHR12121">
    <property type="entry name" value="CARBON CATABOLITE REPRESSOR PROTEIN 4"/>
    <property type="match status" value="1"/>
</dbReference>
<gene>
    <name evidence="4" type="ORF">H8S08_04115</name>
</gene>
<proteinExistence type="predicted"/>
<sequence>MKRMILWLQAVLFCALTLQCSDDKNGESYTFRLSISDWPITPGSLSQRVDIEAPDRWSAAVAYAEAESEPWLTVEPASGRAGRSSFTLKAKTNPSLGARNATVTVTCGGESRTIAVSQPAGEGVEVTPTEHELEYCDTVIRVTVSHNVSFRVDIVYLSGGQTKWITQVPSGKSDVEKSEVKFNVAANTNGTQTSTPERKAVIRITDVSGKATDVPVLQRGYDDGTRSLKVMTFNIQTTNTRPWDERREGVVKMLREENPDMFGLQEARIDVLNTLDERLGNYARVGIDRDGSPQSSEYMSVFYRKDRFVLVASGNFWLSETPDQMSIGWDAAYRRIATWVKLRERDSGKEILYLNTHFDHKSATARRNSAELIVARLKKYGADDLATFVTGDLNVAYTNAAMAPLTGYLTGARESFSPMDQTPTFHNNGSSAAFIDHILYRNIDAPQSYRVLTDCYGVQKDGKDYYLSDHYPVTAVFSYMKP</sequence>
<evidence type="ECO:0000256" key="1">
    <source>
        <dbReference type="SAM" id="SignalP"/>
    </source>
</evidence>
<evidence type="ECO:0000313" key="4">
    <source>
        <dbReference type="EMBL" id="MBC5616205.1"/>
    </source>
</evidence>
<dbReference type="Proteomes" id="UP000636891">
    <property type="component" value="Unassembled WGS sequence"/>
</dbReference>
<dbReference type="PANTHER" id="PTHR12121:SF36">
    <property type="entry name" value="ENDONUCLEASE_EXONUCLEASE_PHOSPHATASE DOMAIN-CONTAINING PROTEIN"/>
    <property type="match status" value="1"/>
</dbReference>
<dbReference type="Gene3D" id="2.60.40.10">
    <property type="entry name" value="Immunoglobulins"/>
    <property type="match status" value="1"/>
</dbReference>
<dbReference type="InterPro" id="IPR050410">
    <property type="entry name" value="CCR4/nocturin_mRNA_transcr"/>
</dbReference>
<protein>
    <submittedName>
        <fullName evidence="4">Endonuclease/exonuclease/phosphatase family protein</fullName>
    </submittedName>
</protein>
<keyword evidence="5" id="KW-1185">Reference proteome</keyword>
<dbReference type="Pfam" id="PF03372">
    <property type="entry name" value="Exo_endo_phos"/>
    <property type="match status" value="1"/>
</dbReference>
<evidence type="ECO:0000259" key="2">
    <source>
        <dbReference type="Pfam" id="PF03372"/>
    </source>
</evidence>
<evidence type="ECO:0000313" key="5">
    <source>
        <dbReference type="Proteomes" id="UP000636891"/>
    </source>
</evidence>